<dbReference type="EMBL" id="VTOX01000005">
    <property type="protein sequence ID" value="NKE67056.1"/>
    <property type="molecule type" value="Genomic_DNA"/>
</dbReference>
<gene>
    <name evidence="1" type="primary">cas6</name>
    <name evidence="1" type="ORF">RAMLITH_14600</name>
</gene>
<sequence>MAAVVAEMIDVAFALEGDAVPREHRFALAEALQDALPWLGDEQHAGVHRLKLVASGDGAEALVSPRTRLMLRVPRGRAEAVDALAGAELSLGRRRIRAGRSQRRELLPHGTLYAPLVAADSRDEAQFLVAVQLALDALGVRAQPVCGRWQAAEAGRLIGCSLMLSGLDRDQSLALLQRGLGPHRRLGCGLFVPHRSAAAVGTPA</sequence>
<dbReference type="Proteomes" id="UP000521868">
    <property type="component" value="Unassembled WGS sequence"/>
</dbReference>
<dbReference type="AlphaFoldDB" id="A0A7X6I770"/>
<keyword evidence="2" id="KW-1185">Reference proteome</keyword>
<proteinExistence type="predicted"/>
<evidence type="ECO:0000313" key="1">
    <source>
        <dbReference type="EMBL" id="NKE67056.1"/>
    </source>
</evidence>
<protein>
    <submittedName>
        <fullName evidence="1">Type I-MYXAN CRISPR-associated protein Cas6/Cmx6</fullName>
    </submittedName>
</protein>
<dbReference type="NCBIfam" id="TIGR02807">
    <property type="entry name" value="cas6_cmx6"/>
    <property type="match status" value="1"/>
</dbReference>
<reference evidence="1 2" key="1">
    <citation type="journal article" date="2020" name="Nature">
        <title>Bacterial chemolithoautotrophy via manganese oxidation.</title>
        <authorList>
            <person name="Yu H."/>
            <person name="Leadbetter J.R."/>
        </authorList>
    </citation>
    <scope>NUCLEOTIDE SEQUENCE [LARGE SCALE GENOMIC DNA]</scope>
    <source>
        <strain evidence="1 2">RBP-1</strain>
    </source>
</reference>
<evidence type="ECO:0000313" key="2">
    <source>
        <dbReference type="Proteomes" id="UP000521868"/>
    </source>
</evidence>
<dbReference type="InterPro" id="IPR014174">
    <property type="entry name" value="CRISPR-assoc_prot_Cas6/Cmx6"/>
</dbReference>
<comment type="caution">
    <text evidence="1">The sequence shown here is derived from an EMBL/GenBank/DDBJ whole genome shotgun (WGS) entry which is preliminary data.</text>
</comment>
<organism evidence="1 2">
    <name type="scientific">Ramlibacter lithotrophicus</name>
    <dbReference type="NCBI Taxonomy" id="2606681"/>
    <lineage>
        <taxon>Bacteria</taxon>
        <taxon>Pseudomonadati</taxon>
        <taxon>Pseudomonadota</taxon>
        <taxon>Betaproteobacteria</taxon>
        <taxon>Burkholderiales</taxon>
        <taxon>Comamonadaceae</taxon>
        <taxon>Ramlibacter</taxon>
    </lineage>
</organism>
<dbReference type="Pfam" id="PF09559">
    <property type="entry name" value="Cas6"/>
    <property type="match status" value="1"/>
</dbReference>
<dbReference type="RefSeq" id="WP_168108191.1">
    <property type="nucleotide sequence ID" value="NZ_VTOX01000005.1"/>
</dbReference>
<accession>A0A7X6I770</accession>
<name>A0A7X6I770_9BURK</name>